<organism evidence="2">
    <name type="scientific">Kitasatospora sp. CMC57</name>
    <dbReference type="NCBI Taxonomy" id="3231513"/>
    <lineage>
        <taxon>Bacteria</taxon>
        <taxon>Bacillati</taxon>
        <taxon>Actinomycetota</taxon>
        <taxon>Actinomycetes</taxon>
        <taxon>Kitasatosporales</taxon>
        <taxon>Streptomycetaceae</taxon>
        <taxon>Kitasatospora</taxon>
    </lineage>
</organism>
<reference evidence="2" key="1">
    <citation type="submission" date="2024-07" db="EMBL/GenBank/DDBJ databases">
        <title>Complete genome sequences of cellulolytic bacteria, Kitasatospora sp. CMC57 and Streptomyces sp. CMC78, isolated from Japanese agricultural soil.</title>
        <authorList>
            <person name="Hashimoto T."/>
            <person name="Ito M."/>
            <person name="Iwamoto M."/>
            <person name="Fukahori D."/>
            <person name="Shoda T."/>
            <person name="Sakoda M."/>
            <person name="Morohoshi T."/>
            <person name="Mitsuboshi M."/>
            <person name="Nishizawa T."/>
        </authorList>
    </citation>
    <scope>NUCLEOTIDE SEQUENCE</scope>
    <source>
        <strain evidence="2">CMC57</strain>
    </source>
</reference>
<gene>
    <name evidence="2" type="ORF">KCMC57_27400</name>
</gene>
<dbReference type="EMBL" id="AP035881">
    <property type="protein sequence ID" value="BFP46372.1"/>
    <property type="molecule type" value="Genomic_DNA"/>
</dbReference>
<evidence type="ECO:0000256" key="1">
    <source>
        <dbReference type="SAM" id="MobiDB-lite"/>
    </source>
</evidence>
<evidence type="ECO:0000313" key="2">
    <source>
        <dbReference type="EMBL" id="BFP46372.1"/>
    </source>
</evidence>
<sequence>MGQAAAFGGGLPPLQGRSDRRIVPPARVQEEVPLGRSVPACRSEGVVGGAQQPGREPDPVGHLGATQTQSSASGRSLSGKAHQTARASSRPSSPWAIQVWAGR</sequence>
<protein>
    <submittedName>
        <fullName evidence="2">Uncharacterized protein</fullName>
    </submittedName>
</protein>
<feature type="compositionally biased region" description="Polar residues" evidence="1">
    <location>
        <begin position="65"/>
        <end position="76"/>
    </location>
</feature>
<proteinExistence type="predicted"/>
<dbReference type="AlphaFoldDB" id="A0AB33K1E6"/>
<feature type="compositionally biased region" description="Low complexity" evidence="1">
    <location>
        <begin position="85"/>
        <end position="94"/>
    </location>
</feature>
<feature type="region of interest" description="Disordered" evidence="1">
    <location>
        <begin position="1"/>
        <end position="103"/>
    </location>
</feature>
<accession>A0AB33K1E6</accession>
<name>A0AB33K1E6_9ACTN</name>